<gene>
    <name evidence="3" type="ORF">U7230_08690</name>
</gene>
<dbReference type="CDD" id="cd07432">
    <property type="entry name" value="PHP_HisPPase"/>
    <property type="match status" value="1"/>
</dbReference>
<dbReference type="GO" id="GO:0016757">
    <property type="term" value="F:glycosyltransferase activity"/>
    <property type="evidence" value="ECO:0007669"/>
    <property type="project" value="UniProtKB-KW"/>
</dbReference>
<feature type="region of interest" description="Disordered" evidence="1">
    <location>
        <begin position="1"/>
        <end position="30"/>
    </location>
</feature>
<dbReference type="Pfam" id="PF13439">
    <property type="entry name" value="Glyco_transf_4"/>
    <property type="match status" value="1"/>
</dbReference>
<name>A0ABZ1BTN8_9FIRM</name>
<evidence type="ECO:0000256" key="1">
    <source>
        <dbReference type="SAM" id="MobiDB-lite"/>
    </source>
</evidence>
<protein>
    <submittedName>
        <fullName evidence="3">Glycosyltransferase</fullName>
        <ecNumber evidence="3">2.4.-.-</ecNumber>
    </submittedName>
</protein>
<dbReference type="Pfam" id="PF13263">
    <property type="entry name" value="PHP_C"/>
    <property type="match status" value="1"/>
</dbReference>
<evidence type="ECO:0000313" key="3">
    <source>
        <dbReference type="EMBL" id="WRP16180.1"/>
    </source>
</evidence>
<dbReference type="EC" id="2.4.-.-" evidence="3"/>
<dbReference type="EMBL" id="CP141615">
    <property type="protein sequence ID" value="WRP16180.1"/>
    <property type="molecule type" value="Genomic_DNA"/>
</dbReference>
<dbReference type="Gene3D" id="3.40.50.2000">
    <property type="entry name" value="Glycogen Phosphorylase B"/>
    <property type="match status" value="2"/>
</dbReference>
<accession>A0ABZ1BTN8</accession>
<dbReference type="InterPro" id="IPR016195">
    <property type="entry name" value="Pol/histidinol_Pase-like"/>
</dbReference>
<proteinExistence type="predicted"/>
<reference evidence="3 4" key="1">
    <citation type="journal article" date="2024" name="Front. Microbiol.">
        <title>Novel thermophilic genera Geochorda gen. nov. and Carboxydochorda gen. nov. from the deep terrestrial subsurface reveal the ecophysiological diversity in the class Limnochordia.</title>
        <authorList>
            <person name="Karnachuk O.V."/>
            <person name="Lukina A.P."/>
            <person name="Avakyan M.R."/>
            <person name="Kadnikov V.V."/>
            <person name="Begmatov S."/>
            <person name="Beletsky A.V."/>
            <person name="Vlasova K.G."/>
            <person name="Novikov A.A."/>
            <person name="Shcherbakova V.A."/>
            <person name="Mardanov A.V."/>
            <person name="Ravin N.V."/>
        </authorList>
    </citation>
    <scope>NUCLEOTIDE SEQUENCE [LARGE SCALE GENOMIC DNA]</scope>
    <source>
        <strain evidence="3 4">L945</strain>
    </source>
</reference>
<dbReference type="InterPro" id="IPR028098">
    <property type="entry name" value="Glyco_trans_4-like_N"/>
</dbReference>
<dbReference type="InterPro" id="IPR050194">
    <property type="entry name" value="Glycosyltransferase_grp1"/>
</dbReference>
<dbReference type="SUPFAM" id="SSF53756">
    <property type="entry name" value="UDP-Glycosyltransferase/glycogen phosphorylase"/>
    <property type="match status" value="1"/>
</dbReference>
<dbReference type="SUPFAM" id="SSF89550">
    <property type="entry name" value="PHP domain-like"/>
    <property type="match status" value="1"/>
</dbReference>
<evidence type="ECO:0000259" key="2">
    <source>
        <dbReference type="Pfam" id="PF13439"/>
    </source>
</evidence>
<evidence type="ECO:0000313" key="4">
    <source>
        <dbReference type="Proteomes" id="UP001332192"/>
    </source>
</evidence>
<dbReference type="RefSeq" id="WP_324715452.1">
    <property type="nucleotide sequence ID" value="NZ_CP141615.1"/>
</dbReference>
<feature type="domain" description="Glycosyltransferase subfamily 4-like N-terminal" evidence="2">
    <location>
        <begin position="456"/>
        <end position="631"/>
    </location>
</feature>
<dbReference type="Pfam" id="PF13692">
    <property type="entry name" value="Glyco_trans_1_4"/>
    <property type="match status" value="1"/>
</dbReference>
<organism evidence="3 4">
    <name type="scientific">Carboxydichorda subterranea</name>
    <dbReference type="NCBI Taxonomy" id="3109565"/>
    <lineage>
        <taxon>Bacteria</taxon>
        <taxon>Bacillati</taxon>
        <taxon>Bacillota</taxon>
        <taxon>Limnochordia</taxon>
        <taxon>Limnochordales</taxon>
        <taxon>Geochordaceae</taxon>
        <taxon>Carboxydichorda</taxon>
    </lineage>
</organism>
<keyword evidence="4" id="KW-1185">Reference proteome</keyword>
<dbReference type="Proteomes" id="UP001332192">
    <property type="component" value="Chromosome"/>
</dbReference>
<sequence length="914" mass="97029">MYRYALLPDRARGQVTPERPAPGDAEPAARVPVSRGPFRMDTHCHSTASSVPSHWLMQALRMPECPTPPERVYRVARARGMHGVTITDHDTIDGALTLAHLPGFVVGEEVTARFPEDGCPVHVVALGLTPHDHERIQRARHDLYELVALLRERRIAHYLAHPLAPVGPQLSAWHVERLLLLFHAWAAADAAHTPRLHAATEWLVRWANEGDHLAMLAERHDLPVPPAPSICLTGGSDDHSGLTIGLSYTEADGARTVDEFLEALRQGRVRPGGMKGDDVALPRAVYSVGYQVLKERGMLPGGLGRLGVVLDGWLTPPGSTPATPAARPAGVWARLSRSGRTGSPGRHAGHPVVSAAVLRAADWWFSRTVALAAKRLARGGVQAVLQDAAILRAALTAHGMMLPLWMTIAQQRKDERAAAHLAAAVTEADPGASQELGPLLTGGSSVGYFVDTLDEINGVSLTSLRLAGWAARTGHDLTVLGADVDRRRLTQRAASRVRPLRTIARMPLPGYPALILHVPSMTQVLQLASSFDVIHAATPGPVGLAALAAARMLGRPFTAAYHTHLPEYAEALTGSPELAQLAWRAMRWFYGEADRILVPSRAVAEHLLAHGIDAETGGQRLVVFRRGVDTEAFHPRHRVPGFWARRGVPEGPAHPVVLYVGRISREKNLDALLSLAAGLGASASLRALGVFPVVVLVGEGPYREELERRAPPNVRFTGPLTGAQLAAAYASAAVFAFPSVTDTFGNVVLEAMASGLPCLVTDRGGPQEQVVDGQSGWVLPAERWVTEALGCLEMLLGRPELLQAMGARARAEAERRPVDAGLEEMWRSIAQAARLPAERARRSAPAEHGAVPAGTARSDRAVAVHGAPAAAGAGAAPGAGNGTAPAGVRAAAATEPGARRLGAVAAVTSGALGR</sequence>
<keyword evidence="3" id="KW-0328">Glycosyltransferase</keyword>
<feature type="region of interest" description="Disordered" evidence="1">
    <location>
        <begin position="837"/>
        <end position="857"/>
    </location>
</feature>
<dbReference type="PANTHER" id="PTHR45947">
    <property type="entry name" value="SULFOQUINOVOSYL TRANSFERASE SQD2"/>
    <property type="match status" value="1"/>
</dbReference>
<dbReference type="Gene3D" id="3.20.20.140">
    <property type="entry name" value="Metal-dependent hydrolases"/>
    <property type="match status" value="1"/>
</dbReference>
<keyword evidence="3" id="KW-0808">Transferase</keyword>
<dbReference type="PANTHER" id="PTHR45947:SF3">
    <property type="entry name" value="SULFOQUINOVOSYL TRANSFERASE SQD2"/>
    <property type="match status" value="1"/>
</dbReference>